<evidence type="ECO:0000256" key="3">
    <source>
        <dbReference type="ARBA" id="ARBA00023274"/>
    </source>
</evidence>
<organism evidence="5">
    <name type="scientific">Agarophyton chilense</name>
    <name type="common">Red seaweed</name>
    <name type="synonym">Gracilaria chilensis</name>
    <dbReference type="NCBI Taxonomy" id="2510777"/>
    <lineage>
        <taxon>Eukaryota</taxon>
        <taxon>Rhodophyta</taxon>
        <taxon>Florideophyceae</taxon>
        <taxon>Rhodymeniophycidae</taxon>
        <taxon>Gracilariales</taxon>
        <taxon>Gracilariaceae</taxon>
        <taxon>Agarophyton</taxon>
    </lineage>
</organism>
<reference evidence="5" key="1">
    <citation type="journal article" date="2015" name="Phycologia">
        <title>Unique repeat and plasmid sequences in the mitochondrial genome of Gracilaria chilensis (Gracilariales, Rhodophyta).</title>
        <authorList>
            <person name="Lee J.-M."/>
            <person name="Boo S.M."/>
            <person name="Mansilla A."/>
            <person name="Yoon H.S."/>
        </authorList>
    </citation>
    <scope>NUCLEOTIDE SEQUENCE</scope>
</reference>
<dbReference type="GO" id="GO:0003735">
    <property type="term" value="F:structural constituent of ribosome"/>
    <property type="evidence" value="ECO:0007669"/>
    <property type="project" value="InterPro"/>
</dbReference>
<dbReference type="Gene3D" id="3.90.1170.10">
    <property type="entry name" value="Ribosomal protein L10e/L16"/>
    <property type="match status" value="1"/>
</dbReference>
<dbReference type="InterPro" id="IPR047873">
    <property type="entry name" value="Ribosomal_uL16"/>
</dbReference>
<dbReference type="RefSeq" id="YP_009130772.1">
    <property type="nucleotide sequence ID" value="NC_026831.1"/>
</dbReference>
<dbReference type="GO" id="GO:0032543">
    <property type="term" value="P:mitochondrial translation"/>
    <property type="evidence" value="ECO:0007669"/>
    <property type="project" value="TreeGrafter"/>
</dbReference>
<dbReference type="PRINTS" id="PR00060">
    <property type="entry name" value="RIBOSOMALL16"/>
</dbReference>
<evidence type="ECO:0000256" key="4">
    <source>
        <dbReference type="RuleBase" id="RU004413"/>
    </source>
</evidence>
<proteinExistence type="inferred from homology"/>
<dbReference type="InterPro" id="IPR016180">
    <property type="entry name" value="Ribosomal_uL16_dom"/>
</dbReference>
<evidence type="ECO:0000313" key="5">
    <source>
        <dbReference type="EMBL" id="AKA27627.1"/>
    </source>
</evidence>
<dbReference type="SUPFAM" id="SSF54686">
    <property type="entry name" value="Ribosomal protein L16p/L10e"/>
    <property type="match status" value="1"/>
</dbReference>
<evidence type="ECO:0000313" key="6">
    <source>
        <dbReference type="EMBL" id="ASP44555.1"/>
    </source>
</evidence>
<dbReference type="EMBL" id="MF401962">
    <property type="protein sequence ID" value="ASP44555.1"/>
    <property type="molecule type" value="Genomic_DNA"/>
</dbReference>
<dbReference type="AlphaFoldDB" id="A0A0D5Y9K3"/>
<gene>
    <name evidence="5" type="primary">rpl16</name>
    <name evidence="5" type="ORF">Gchil_038</name>
</gene>
<dbReference type="InterPro" id="IPR036920">
    <property type="entry name" value="Ribosomal_uL16_sf"/>
</dbReference>
<sequence length="137" mass="16318">MFKEKKTHNKYLLKFKQSNHVLKYGRFGIKSMSFNRLTENQLNALKWVLLKKLKQLTNNKKNFRFWTLFSVNLVLTKLNLESRMGKGKGSIYTHAVYIRPGMILFEFDNITEQQIKILFSYILKKIPLKIVLIKSFL</sequence>
<dbReference type="GeneID" id="24104081"/>
<keyword evidence="2 4" id="KW-0689">Ribosomal protein</keyword>
<dbReference type="GO" id="GO:0005762">
    <property type="term" value="C:mitochondrial large ribosomal subunit"/>
    <property type="evidence" value="ECO:0007669"/>
    <property type="project" value="TreeGrafter"/>
</dbReference>
<name>A0A0D5Y9K3_AGACH</name>
<dbReference type="Pfam" id="PF00252">
    <property type="entry name" value="Ribosomal_L16"/>
    <property type="match status" value="1"/>
</dbReference>
<comment type="similarity">
    <text evidence="1 4">Belongs to the universal ribosomal protein uL16 family.</text>
</comment>
<keyword evidence="3 4" id="KW-0687">Ribonucleoprotein</keyword>
<geneLocation type="mitochondrion" evidence="5"/>
<evidence type="ECO:0000256" key="1">
    <source>
        <dbReference type="ARBA" id="ARBA00008931"/>
    </source>
</evidence>
<dbReference type="InterPro" id="IPR000114">
    <property type="entry name" value="Ribosomal_uL16_bact-type"/>
</dbReference>
<evidence type="ECO:0000256" key="2">
    <source>
        <dbReference type="ARBA" id="ARBA00022980"/>
    </source>
</evidence>
<dbReference type="EMBL" id="KP728466">
    <property type="protein sequence ID" value="AKA27627.1"/>
    <property type="molecule type" value="Genomic_DNA"/>
</dbReference>
<protein>
    <submittedName>
        <fullName evidence="5">Ribosomal protein L16</fullName>
    </submittedName>
</protein>
<accession>A0A0D5Y9K3</accession>
<dbReference type="CDD" id="cd01433">
    <property type="entry name" value="Ribosomal_L16_L10e"/>
    <property type="match status" value="1"/>
</dbReference>
<dbReference type="PANTHER" id="PTHR12220:SF13">
    <property type="entry name" value="LARGE RIBOSOMAL SUBUNIT PROTEIN UL16M"/>
    <property type="match status" value="1"/>
</dbReference>
<reference evidence="6" key="2">
    <citation type="submission" date="2017-06" db="EMBL/GenBank/DDBJ databases">
        <title>Structure and comparison analysis of organelle genomes of economic red alga Gracilaria chilensis.</title>
        <authorList>
            <person name="Liu N."/>
            <person name="Zhang L."/>
            <person name="Liu T."/>
        </authorList>
    </citation>
    <scope>NUCLEOTIDE SEQUENCE</scope>
</reference>
<dbReference type="GO" id="GO:0019843">
    <property type="term" value="F:rRNA binding"/>
    <property type="evidence" value="ECO:0007669"/>
    <property type="project" value="InterPro"/>
</dbReference>
<keyword evidence="5" id="KW-0496">Mitochondrion</keyword>
<dbReference type="PANTHER" id="PTHR12220">
    <property type="entry name" value="50S/60S RIBOSOMAL PROTEIN L16"/>
    <property type="match status" value="1"/>
</dbReference>